<evidence type="ECO:0000313" key="2">
    <source>
        <dbReference type="EMBL" id="NKX51680.1"/>
    </source>
</evidence>
<keyword evidence="1" id="KW-0732">Signal</keyword>
<accession>A0ABX1JU34</accession>
<sequence>MHARSMVRFAQSVLAAALVCAVLAPPQPASAAGYNEERGPNYSRRVVLTFDDCPRTLAAFKEGVDYARKANIGLVIAPTGWCIRRYRDRYGVNLAQYARDRGQY</sequence>
<comment type="caution">
    <text evidence="2">The sequence shown here is derived from an EMBL/GenBank/DDBJ whole genome shotgun (WGS) entry which is preliminary data.</text>
</comment>
<feature type="chain" id="PRO_5045303127" description="NodB homology domain-containing protein" evidence="1">
    <location>
        <begin position="32"/>
        <end position="104"/>
    </location>
</feature>
<organism evidence="2 3">
    <name type="scientific">Arthrobacter deserti</name>
    <dbReference type="NCBI Taxonomy" id="1742687"/>
    <lineage>
        <taxon>Bacteria</taxon>
        <taxon>Bacillati</taxon>
        <taxon>Actinomycetota</taxon>
        <taxon>Actinomycetes</taxon>
        <taxon>Micrococcales</taxon>
        <taxon>Micrococcaceae</taxon>
        <taxon>Arthrobacter</taxon>
    </lineage>
</organism>
<keyword evidence="3" id="KW-1185">Reference proteome</keyword>
<dbReference type="Proteomes" id="UP000523795">
    <property type="component" value="Unassembled WGS sequence"/>
</dbReference>
<gene>
    <name evidence="2" type="ORF">HER39_14130</name>
</gene>
<evidence type="ECO:0000256" key="1">
    <source>
        <dbReference type="SAM" id="SignalP"/>
    </source>
</evidence>
<evidence type="ECO:0000313" key="3">
    <source>
        <dbReference type="Proteomes" id="UP000523795"/>
    </source>
</evidence>
<proteinExistence type="predicted"/>
<feature type="non-terminal residue" evidence="2">
    <location>
        <position position="104"/>
    </location>
</feature>
<name>A0ABX1JU34_9MICC</name>
<feature type="signal peptide" evidence="1">
    <location>
        <begin position="1"/>
        <end position="31"/>
    </location>
</feature>
<dbReference type="EMBL" id="JAAZSR010000283">
    <property type="protein sequence ID" value="NKX51680.1"/>
    <property type="molecule type" value="Genomic_DNA"/>
</dbReference>
<evidence type="ECO:0008006" key="4">
    <source>
        <dbReference type="Google" id="ProtNLM"/>
    </source>
</evidence>
<protein>
    <recommendedName>
        <fullName evidence="4">NodB homology domain-containing protein</fullName>
    </recommendedName>
</protein>
<reference evidence="2 3" key="1">
    <citation type="submission" date="2020-04" db="EMBL/GenBank/DDBJ databases">
        <authorList>
            <person name="Liu S."/>
        </authorList>
    </citation>
    <scope>NUCLEOTIDE SEQUENCE [LARGE SCALE GENOMIC DNA]</scope>
    <source>
        <strain evidence="2 3">CGMCC 1.15091</strain>
    </source>
</reference>